<organism evidence="2 3">
    <name type="scientific">Nitratidesulfovibrio oxamicus</name>
    <dbReference type="NCBI Taxonomy" id="32016"/>
    <lineage>
        <taxon>Bacteria</taxon>
        <taxon>Pseudomonadati</taxon>
        <taxon>Thermodesulfobacteriota</taxon>
        <taxon>Desulfovibrionia</taxon>
        <taxon>Desulfovibrionales</taxon>
        <taxon>Desulfovibrionaceae</taxon>
        <taxon>Nitratidesulfovibrio</taxon>
    </lineage>
</organism>
<dbReference type="InterPro" id="IPR001387">
    <property type="entry name" value="Cro/C1-type_HTH"/>
</dbReference>
<accession>A0ABS0IZY7</accession>
<evidence type="ECO:0000259" key="1">
    <source>
        <dbReference type="PROSITE" id="PS50943"/>
    </source>
</evidence>
<dbReference type="PROSITE" id="PS50943">
    <property type="entry name" value="HTH_CROC1"/>
    <property type="match status" value="1"/>
</dbReference>
<dbReference type="RefSeq" id="WP_196608007.1">
    <property type="nucleotide sequence ID" value="NZ_VRYY01000032.1"/>
</dbReference>
<comment type="caution">
    <text evidence="2">The sequence shown here is derived from an EMBL/GenBank/DDBJ whole genome shotgun (WGS) entry which is preliminary data.</text>
</comment>
<gene>
    <name evidence="2" type="ORF">FVW20_01590</name>
</gene>
<dbReference type="InterPro" id="IPR010982">
    <property type="entry name" value="Lambda_DNA-bd_dom_sf"/>
</dbReference>
<dbReference type="SMART" id="SM00530">
    <property type="entry name" value="HTH_XRE"/>
    <property type="match status" value="1"/>
</dbReference>
<dbReference type="Gene3D" id="1.10.260.40">
    <property type="entry name" value="lambda repressor-like DNA-binding domains"/>
    <property type="match status" value="1"/>
</dbReference>
<evidence type="ECO:0000313" key="2">
    <source>
        <dbReference type="EMBL" id="MBG3875748.1"/>
    </source>
</evidence>
<evidence type="ECO:0000313" key="3">
    <source>
        <dbReference type="Proteomes" id="UP001194469"/>
    </source>
</evidence>
<name>A0ABS0IZY7_9BACT</name>
<dbReference type="CDD" id="cd00093">
    <property type="entry name" value="HTH_XRE"/>
    <property type="match status" value="1"/>
</dbReference>
<keyword evidence="3" id="KW-1185">Reference proteome</keyword>
<dbReference type="SUPFAM" id="SSF47413">
    <property type="entry name" value="lambda repressor-like DNA-binding domains"/>
    <property type="match status" value="1"/>
</dbReference>
<protein>
    <submittedName>
        <fullName evidence="2">Helix-turn-helix domain-containing protein</fullName>
    </submittedName>
</protein>
<reference evidence="2 3" key="1">
    <citation type="submission" date="2019-08" db="EMBL/GenBank/DDBJ databases">
        <authorList>
            <person name="Luo N."/>
        </authorList>
    </citation>
    <scope>NUCLEOTIDE SEQUENCE [LARGE SCALE GENOMIC DNA]</scope>
    <source>
        <strain evidence="2 3">NCIMB 9442</strain>
    </source>
</reference>
<dbReference type="Proteomes" id="UP001194469">
    <property type="component" value="Unassembled WGS sequence"/>
</dbReference>
<dbReference type="EMBL" id="VRYY01000032">
    <property type="protein sequence ID" value="MBG3875748.1"/>
    <property type="molecule type" value="Genomic_DNA"/>
</dbReference>
<feature type="domain" description="HTH cro/C1-type" evidence="1">
    <location>
        <begin position="33"/>
        <end position="86"/>
    </location>
</feature>
<dbReference type="Pfam" id="PF01381">
    <property type="entry name" value="HTH_3"/>
    <property type="match status" value="1"/>
</dbReference>
<sequence>MARKLSAVIAALPEARRETIRKRTDELRMEMNLRELRRELGVSQKELAAALDVSQATVSKQERSGDMQISTLCQIVHALGGTLRITAQLPGRKEVEITPFSDACRV</sequence>
<proteinExistence type="predicted"/>